<proteinExistence type="predicted"/>
<reference evidence="1 2" key="1">
    <citation type="journal article" date="2019" name="Environ. Microbiol.">
        <title>At the nexus of three kingdoms: the genome of the mycorrhizal fungus Gigaspora margarita provides insights into plant, endobacterial and fungal interactions.</title>
        <authorList>
            <person name="Venice F."/>
            <person name="Ghignone S."/>
            <person name="Salvioli di Fossalunga A."/>
            <person name="Amselem J."/>
            <person name="Novero M."/>
            <person name="Xianan X."/>
            <person name="Sedzielewska Toro K."/>
            <person name="Morin E."/>
            <person name="Lipzen A."/>
            <person name="Grigoriev I.V."/>
            <person name="Henrissat B."/>
            <person name="Martin F.M."/>
            <person name="Bonfante P."/>
        </authorList>
    </citation>
    <scope>NUCLEOTIDE SEQUENCE [LARGE SCALE GENOMIC DNA]</scope>
    <source>
        <strain evidence="1 2">BEG34</strain>
    </source>
</reference>
<feature type="non-terminal residue" evidence="1">
    <location>
        <position position="1"/>
    </location>
</feature>
<dbReference type="Proteomes" id="UP000439903">
    <property type="component" value="Unassembled WGS sequence"/>
</dbReference>
<dbReference type="EMBL" id="WTPW01003400">
    <property type="protein sequence ID" value="KAF0343708.1"/>
    <property type="molecule type" value="Genomic_DNA"/>
</dbReference>
<name>A0A8H3WTC2_GIGMA</name>
<dbReference type="OrthoDB" id="2430050at2759"/>
<dbReference type="AlphaFoldDB" id="A0A8H3WTC2"/>
<evidence type="ECO:0000313" key="1">
    <source>
        <dbReference type="EMBL" id="KAF0343708.1"/>
    </source>
</evidence>
<sequence>IKKCNNFSCLYCKPIRLPSQEFDNLSLLPDPIPSKDNTDHYTKFYGTKSTEEHRPMYIQSQAKSESIPKNILIAEKIETILVVKIVKNIVVYTVTKL</sequence>
<comment type="caution">
    <text evidence="1">The sequence shown here is derived from an EMBL/GenBank/DDBJ whole genome shotgun (WGS) entry which is preliminary data.</text>
</comment>
<accession>A0A8H3WTC2</accession>
<organism evidence="1 2">
    <name type="scientific">Gigaspora margarita</name>
    <dbReference type="NCBI Taxonomy" id="4874"/>
    <lineage>
        <taxon>Eukaryota</taxon>
        <taxon>Fungi</taxon>
        <taxon>Fungi incertae sedis</taxon>
        <taxon>Mucoromycota</taxon>
        <taxon>Glomeromycotina</taxon>
        <taxon>Glomeromycetes</taxon>
        <taxon>Diversisporales</taxon>
        <taxon>Gigasporaceae</taxon>
        <taxon>Gigaspora</taxon>
    </lineage>
</organism>
<keyword evidence="2" id="KW-1185">Reference proteome</keyword>
<gene>
    <name evidence="1" type="ORF">F8M41_015978</name>
</gene>
<protein>
    <submittedName>
        <fullName evidence="1">Aryl-alcohol dehydrogenase aad14</fullName>
    </submittedName>
</protein>
<evidence type="ECO:0000313" key="2">
    <source>
        <dbReference type="Proteomes" id="UP000439903"/>
    </source>
</evidence>